<gene>
    <name evidence="3" type="ORF">M0811_03276</name>
</gene>
<name>A0A9Q0L5Y2_ANAIG</name>
<evidence type="ECO:0000259" key="2">
    <source>
        <dbReference type="PROSITE" id="PS50003"/>
    </source>
</evidence>
<dbReference type="InterPro" id="IPR001849">
    <property type="entry name" value="PH_domain"/>
</dbReference>
<feature type="compositionally biased region" description="Polar residues" evidence="1">
    <location>
        <begin position="235"/>
        <end position="248"/>
    </location>
</feature>
<sequence>MSTVIQTAQVLAQIKKITTNSWKPFIITLTINSLEYQLHQKSRSSRKKVIDLSKSSLVRMFHGSDPLLKITENSTILFLKFSNEEELSKWKTAIEAVITKIKQEEYFNQSEESNKANQNKMIFKSGLLQKQGKKTLFRQKWRKRYCELLKNSQNNQYELVYYADDSATNPKGKISLSKVKNTKEHGFKNEPFGFQVETEGRTYCFAANSKHEMQSWVSLLSNWTSNFDEKKFIEQHQQNRSTRSYGNRSSDDENEIGNFLKDYKIRHEKYKDKDKEKDKEKEKEKEKEKKYNENEDSIQLQEKTQKIQEKNNKHDNQENSEIDQNEIKEIDQNEQEEIEIPFEGNEDELEEKINEINKRFQENQEKERKKELESNSPLYEPQYRELFREIQLEDMGDLLDFTEKEEIFFSQLREFLTQGREVQSIGKKSKIKKSLLFVTSDGSGIGLTSFDRQEFLKVFPIDSILKIEEGIEEKFLQKVQNLPKNIHNEIDNSSFFSVFFEEQCIRLIAKSSREKLFWIQTLEKLQKLSKLKISAFYF</sequence>
<comment type="caution">
    <text evidence="3">The sequence shown here is derived from an EMBL/GenBank/DDBJ whole genome shotgun (WGS) entry which is preliminary data.</text>
</comment>
<protein>
    <submittedName>
        <fullName evidence="3">Sesquipedalian</fullName>
    </submittedName>
</protein>
<dbReference type="AlphaFoldDB" id="A0A9Q0L5Y2"/>
<keyword evidence="4" id="KW-1185">Reference proteome</keyword>
<feature type="region of interest" description="Disordered" evidence="1">
    <location>
        <begin position="234"/>
        <end position="348"/>
    </location>
</feature>
<dbReference type="SUPFAM" id="SSF50729">
    <property type="entry name" value="PH domain-like"/>
    <property type="match status" value="3"/>
</dbReference>
<feature type="compositionally biased region" description="Basic and acidic residues" evidence="1">
    <location>
        <begin position="303"/>
        <end position="317"/>
    </location>
</feature>
<feature type="domain" description="PH" evidence="2">
    <location>
        <begin position="121"/>
        <end position="225"/>
    </location>
</feature>
<evidence type="ECO:0000256" key="1">
    <source>
        <dbReference type="SAM" id="MobiDB-lite"/>
    </source>
</evidence>
<accession>A0A9Q0L5Y2</accession>
<feature type="domain" description="PH" evidence="2">
    <location>
        <begin position="3"/>
        <end position="99"/>
    </location>
</feature>
<feature type="compositionally biased region" description="Basic and acidic residues" evidence="1">
    <location>
        <begin position="261"/>
        <end position="293"/>
    </location>
</feature>
<dbReference type="Gene3D" id="2.30.29.30">
    <property type="entry name" value="Pleckstrin-homology domain (PH domain)/Phosphotyrosine-binding domain (PTB)"/>
    <property type="match status" value="2"/>
</dbReference>
<dbReference type="EMBL" id="JAPDFW010000136">
    <property type="protein sequence ID" value="KAJ5066932.1"/>
    <property type="molecule type" value="Genomic_DNA"/>
</dbReference>
<dbReference type="InterPro" id="IPR011993">
    <property type="entry name" value="PH-like_dom_sf"/>
</dbReference>
<organism evidence="3 4">
    <name type="scientific">Anaeramoeba ignava</name>
    <name type="common">Anaerobic marine amoeba</name>
    <dbReference type="NCBI Taxonomy" id="1746090"/>
    <lineage>
        <taxon>Eukaryota</taxon>
        <taxon>Metamonada</taxon>
        <taxon>Anaeramoebidae</taxon>
        <taxon>Anaeramoeba</taxon>
    </lineage>
</organism>
<dbReference type="Proteomes" id="UP001149090">
    <property type="component" value="Unassembled WGS sequence"/>
</dbReference>
<reference evidence="3" key="1">
    <citation type="submission" date="2022-10" db="EMBL/GenBank/DDBJ databases">
        <title>Novel sulphate-reducing endosymbionts in the free-living metamonad Anaeramoeba.</title>
        <authorList>
            <person name="Jerlstrom-Hultqvist J."/>
            <person name="Cepicka I."/>
            <person name="Gallot-Lavallee L."/>
            <person name="Salas-Leiva D."/>
            <person name="Curtis B.A."/>
            <person name="Zahonova K."/>
            <person name="Pipaliya S."/>
            <person name="Dacks J."/>
            <person name="Roger A.J."/>
        </authorList>
    </citation>
    <scope>NUCLEOTIDE SEQUENCE</scope>
    <source>
        <strain evidence="3">BMAN</strain>
    </source>
</reference>
<proteinExistence type="predicted"/>
<evidence type="ECO:0000313" key="4">
    <source>
        <dbReference type="Proteomes" id="UP001149090"/>
    </source>
</evidence>
<dbReference type="Pfam" id="PF00169">
    <property type="entry name" value="PH"/>
    <property type="match status" value="1"/>
</dbReference>
<evidence type="ECO:0000313" key="3">
    <source>
        <dbReference type="EMBL" id="KAJ5066932.1"/>
    </source>
</evidence>
<dbReference type="SMART" id="SM00233">
    <property type="entry name" value="PH"/>
    <property type="match status" value="3"/>
</dbReference>
<dbReference type="PROSITE" id="PS50003">
    <property type="entry name" value="PH_DOMAIN"/>
    <property type="match status" value="2"/>
</dbReference>
<dbReference type="OrthoDB" id="196165at2759"/>
<feature type="compositionally biased region" description="Acidic residues" evidence="1">
    <location>
        <begin position="332"/>
        <end position="348"/>
    </location>
</feature>